<protein>
    <recommendedName>
        <fullName evidence="1">ABC transporter domain-containing protein</fullName>
    </recommendedName>
</protein>
<dbReference type="InterPro" id="IPR003439">
    <property type="entry name" value="ABC_transporter-like_ATP-bd"/>
</dbReference>
<sequence>MGAFGLRRDIVFRQIKQLSAGQKVRAALVKVLLSDADLLVLDEPNNFFGYYCHLCS</sequence>
<dbReference type="EMBL" id="AXCV01000131">
    <property type="protein sequence ID" value="KGO31996.1"/>
    <property type="molecule type" value="Genomic_DNA"/>
</dbReference>
<evidence type="ECO:0000313" key="2">
    <source>
        <dbReference type="EMBL" id="KGO31996.1"/>
    </source>
</evidence>
<evidence type="ECO:0000313" key="3">
    <source>
        <dbReference type="Proteomes" id="UP000030023"/>
    </source>
</evidence>
<keyword evidence="3" id="KW-1185">Reference proteome</keyword>
<dbReference type="Proteomes" id="UP000030023">
    <property type="component" value="Unassembled WGS sequence"/>
</dbReference>
<evidence type="ECO:0000259" key="1">
    <source>
        <dbReference type="Pfam" id="PF00005"/>
    </source>
</evidence>
<accession>A0ABR4XS56</accession>
<dbReference type="SUPFAM" id="SSF52540">
    <property type="entry name" value="P-loop containing nucleoside triphosphate hydrolases"/>
    <property type="match status" value="1"/>
</dbReference>
<dbReference type="Gene3D" id="3.40.50.300">
    <property type="entry name" value="P-loop containing nucleotide triphosphate hydrolases"/>
    <property type="match status" value="1"/>
</dbReference>
<gene>
    <name evidence="2" type="ORF">Q757_03710</name>
</gene>
<reference evidence="2 3" key="1">
    <citation type="journal article" date="2014" name="Antonie Van Leeuwenhoek">
        <title>Oenococcus alcoholitolerans sp. nov., a lactic acid bacteria isolated from cachaca and ethanol fermentation processes.</title>
        <authorList>
            <person name="Badotti F."/>
            <person name="Moreira A.P."/>
            <person name="Tonon L.A."/>
            <person name="de Lucena B.T."/>
            <person name="Gomes Fde C."/>
            <person name="Kruger R."/>
            <person name="Thompson C.C."/>
            <person name="de Morais M.A.Jr."/>
            <person name="Rosa C.A."/>
            <person name="Thompson F.L."/>
        </authorList>
    </citation>
    <scope>NUCLEOTIDE SEQUENCE [LARGE SCALE GENOMIC DNA]</scope>
    <source>
        <strain evidence="2 3">UFRJ-M7.2.18</strain>
    </source>
</reference>
<name>A0ABR4XS56_9LACO</name>
<dbReference type="InterPro" id="IPR027417">
    <property type="entry name" value="P-loop_NTPase"/>
</dbReference>
<feature type="domain" description="ABC transporter" evidence="1">
    <location>
        <begin position="6"/>
        <end position="45"/>
    </location>
</feature>
<dbReference type="Pfam" id="PF00005">
    <property type="entry name" value="ABC_tran"/>
    <property type="match status" value="1"/>
</dbReference>
<organism evidence="2 3">
    <name type="scientific">Oenococcus alcoholitolerans</name>
    <dbReference type="NCBI Taxonomy" id="931074"/>
    <lineage>
        <taxon>Bacteria</taxon>
        <taxon>Bacillati</taxon>
        <taxon>Bacillota</taxon>
        <taxon>Bacilli</taxon>
        <taxon>Lactobacillales</taxon>
        <taxon>Lactobacillaceae</taxon>
        <taxon>Oenococcus</taxon>
    </lineage>
</organism>
<proteinExistence type="predicted"/>
<comment type="caution">
    <text evidence="2">The sequence shown here is derived from an EMBL/GenBank/DDBJ whole genome shotgun (WGS) entry which is preliminary data.</text>
</comment>